<comment type="caution">
    <text evidence="1">The sequence shown here is derived from an EMBL/GenBank/DDBJ whole genome shotgun (WGS) entry which is preliminary data.</text>
</comment>
<evidence type="ECO:0000313" key="2">
    <source>
        <dbReference type="Proteomes" id="UP001176961"/>
    </source>
</evidence>
<dbReference type="AlphaFoldDB" id="A0AA36M643"/>
<evidence type="ECO:0000313" key="1">
    <source>
        <dbReference type="EMBL" id="CAJ0599451.1"/>
    </source>
</evidence>
<accession>A0AA36M643</accession>
<protein>
    <submittedName>
        <fullName evidence="1">Uncharacterized protein</fullName>
    </submittedName>
</protein>
<dbReference type="Proteomes" id="UP001176961">
    <property type="component" value="Unassembled WGS sequence"/>
</dbReference>
<name>A0AA36M643_CYLNA</name>
<gene>
    <name evidence="1" type="ORF">CYNAS_LOCUS11434</name>
</gene>
<proteinExistence type="predicted"/>
<reference evidence="1" key="1">
    <citation type="submission" date="2023-07" db="EMBL/GenBank/DDBJ databases">
        <authorList>
            <consortium name="CYATHOMIX"/>
        </authorList>
    </citation>
    <scope>NUCLEOTIDE SEQUENCE</scope>
    <source>
        <strain evidence="1">N/A</strain>
    </source>
</reference>
<organism evidence="1 2">
    <name type="scientific">Cylicocyclus nassatus</name>
    <name type="common">Nematode worm</name>
    <dbReference type="NCBI Taxonomy" id="53992"/>
    <lineage>
        <taxon>Eukaryota</taxon>
        <taxon>Metazoa</taxon>
        <taxon>Ecdysozoa</taxon>
        <taxon>Nematoda</taxon>
        <taxon>Chromadorea</taxon>
        <taxon>Rhabditida</taxon>
        <taxon>Rhabditina</taxon>
        <taxon>Rhabditomorpha</taxon>
        <taxon>Strongyloidea</taxon>
        <taxon>Strongylidae</taxon>
        <taxon>Cylicocyclus</taxon>
    </lineage>
</organism>
<sequence>MVEAPNQAQHLGGNLVDDEGRPLVVRIWLKILEIEPVLENVAFRAENMENESRDGIDLQLVRNTGMTA</sequence>
<keyword evidence="2" id="KW-1185">Reference proteome</keyword>
<dbReference type="EMBL" id="CATQJL010000223">
    <property type="protein sequence ID" value="CAJ0599451.1"/>
    <property type="molecule type" value="Genomic_DNA"/>
</dbReference>